<evidence type="ECO:0000256" key="1">
    <source>
        <dbReference type="SAM" id="SignalP"/>
    </source>
</evidence>
<keyword evidence="3" id="KW-1185">Reference proteome</keyword>
<reference evidence="3" key="1">
    <citation type="submission" date="2022-10" db="EMBL/GenBank/DDBJ databases">
        <title>Genome assembly of Pristionchus species.</title>
        <authorList>
            <person name="Yoshida K."/>
            <person name="Sommer R.J."/>
        </authorList>
    </citation>
    <scope>NUCLEOTIDE SEQUENCE [LARGE SCALE GENOMIC DNA]</scope>
    <source>
        <strain evidence="3">RS5460</strain>
    </source>
</reference>
<organism evidence="2 3">
    <name type="scientific">Pristionchus mayeri</name>
    <dbReference type="NCBI Taxonomy" id="1317129"/>
    <lineage>
        <taxon>Eukaryota</taxon>
        <taxon>Metazoa</taxon>
        <taxon>Ecdysozoa</taxon>
        <taxon>Nematoda</taxon>
        <taxon>Chromadorea</taxon>
        <taxon>Rhabditida</taxon>
        <taxon>Rhabditina</taxon>
        <taxon>Diplogasteromorpha</taxon>
        <taxon>Diplogasteroidea</taxon>
        <taxon>Neodiplogasteridae</taxon>
        <taxon>Pristionchus</taxon>
    </lineage>
</organism>
<dbReference type="Proteomes" id="UP001328107">
    <property type="component" value="Unassembled WGS sequence"/>
</dbReference>
<protein>
    <submittedName>
        <fullName evidence="2">Uncharacterized protein</fullName>
    </submittedName>
</protein>
<sequence length="110" mass="11846">HRQCHFLHPKMNLLMILTIGVCAALAIAQKRESCAATVCPIGSTCSCMGPIAVYCRLPPNSNPLAQVCPKANYEFKGCSSVCPLKCGETKPSCETSCGLQKCQCKEGFYL</sequence>
<feature type="non-terminal residue" evidence="2">
    <location>
        <position position="1"/>
    </location>
</feature>
<comment type="caution">
    <text evidence="2">The sequence shown here is derived from an EMBL/GenBank/DDBJ whole genome shotgun (WGS) entry which is preliminary data.</text>
</comment>
<feature type="chain" id="PRO_5043040270" evidence="1">
    <location>
        <begin position="29"/>
        <end position="110"/>
    </location>
</feature>
<evidence type="ECO:0000313" key="2">
    <source>
        <dbReference type="EMBL" id="GMR62200.1"/>
    </source>
</evidence>
<feature type="non-terminal residue" evidence="2">
    <location>
        <position position="110"/>
    </location>
</feature>
<evidence type="ECO:0000313" key="3">
    <source>
        <dbReference type="Proteomes" id="UP001328107"/>
    </source>
</evidence>
<name>A0AAN5DHC6_9BILA</name>
<dbReference type="EMBL" id="BTRK01000006">
    <property type="protein sequence ID" value="GMR62200.1"/>
    <property type="molecule type" value="Genomic_DNA"/>
</dbReference>
<gene>
    <name evidence="2" type="ORF">PMAYCL1PPCAC_32395</name>
</gene>
<feature type="signal peptide" evidence="1">
    <location>
        <begin position="1"/>
        <end position="28"/>
    </location>
</feature>
<dbReference type="AlphaFoldDB" id="A0AAN5DHC6"/>
<keyword evidence="1" id="KW-0732">Signal</keyword>
<dbReference type="Gene3D" id="2.10.25.10">
    <property type="entry name" value="Laminin"/>
    <property type="match status" value="1"/>
</dbReference>
<proteinExistence type="predicted"/>
<accession>A0AAN5DHC6</accession>